<evidence type="ECO:0000313" key="4">
    <source>
        <dbReference type="EMBL" id="QTD52154.1"/>
    </source>
</evidence>
<dbReference type="EMBL" id="CP071793">
    <property type="protein sequence ID" value="QTD52154.1"/>
    <property type="molecule type" value="Genomic_DNA"/>
</dbReference>
<dbReference type="GO" id="GO:0000160">
    <property type="term" value="P:phosphorelay signal transduction system"/>
    <property type="evidence" value="ECO:0007669"/>
    <property type="project" value="InterPro"/>
</dbReference>
<dbReference type="AlphaFoldDB" id="A0A8A4TSM3"/>
<keyword evidence="1 2" id="KW-0597">Phosphoprotein</keyword>
<dbReference type="SUPFAM" id="SSF52172">
    <property type="entry name" value="CheY-like"/>
    <property type="match status" value="1"/>
</dbReference>
<dbReference type="SMART" id="SM00448">
    <property type="entry name" value="REC"/>
    <property type="match status" value="1"/>
</dbReference>
<dbReference type="RefSeq" id="WP_237382263.1">
    <property type="nucleotide sequence ID" value="NZ_CP071793.1"/>
</dbReference>
<evidence type="ECO:0000313" key="5">
    <source>
        <dbReference type="Proteomes" id="UP000663929"/>
    </source>
</evidence>
<dbReference type="Proteomes" id="UP000663929">
    <property type="component" value="Chromosome"/>
</dbReference>
<dbReference type="Pfam" id="PF00072">
    <property type="entry name" value="Response_reg"/>
    <property type="match status" value="1"/>
</dbReference>
<dbReference type="PROSITE" id="PS50110">
    <property type="entry name" value="RESPONSE_REGULATORY"/>
    <property type="match status" value="1"/>
</dbReference>
<dbReference type="PANTHER" id="PTHR44591:SF23">
    <property type="entry name" value="CHEY SUBFAMILY"/>
    <property type="match status" value="1"/>
</dbReference>
<evidence type="ECO:0000256" key="1">
    <source>
        <dbReference type="ARBA" id="ARBA00022553"/>
    </source>
</evidence>
<dbReference type="Gene3D" id="3.40.50.2300">
    <property type="match status" value="1"/>
</dbReference>
<evidence type="ECO:0000259" key="3">
    <source>
        <dbReference type="PROSITE" id="PS50110"/>
    </source>
</evidence>
<organism evidence="4 5">
    <name type="scientific">Sulfidibacter corallicola</name>
    <dbReference type="NCBI Taxonomy" id="2818388"/>
    <lineage>
        <taxon>Bacteria</taxon>
        <taxon>Pseudomonadati</taxon>
        <taxon>Acidobacteriota</taxon>
        <taxon>Holophagae</taxon>
        <taxon>Acanthopleuribacterales</taxon>
        <taxon>Acanthopleuribacteraceae</taxon>
        <taxon>Sulfidibacter</taxon>
    </lineage>
</organism>
<name>A0A8A4TSM3_SULCO</name>
<proteinExistence type="predicted"/>
<gene>
    <name evidence="4" type="ORF">J3U87_06735</name>
</gene>
<feature type="modified residue" description="4-aspartylphosphate" evidence="2">
    <location>
        <position position="52"/>
    </location>
</feature>
<accession>A0A8A4TSM3</accession>
<dbReference type="PANTHER" id="PTHR44591">
    <property type="entry name" value="STRESS RESPONSE REGULATOR PROTEIN 1"/>
    <property type="match status" value="1"/>
</dbReference>
<dbReference type="KEGG" id="scor:J3U87_06735"/>
<dbReference type="CDD" id="cd00156">
    <property type="entry name" value="REC"/>
    <property type="match status" value="1"/>
</dbReference>
<keyword evidence="5" id="KW-1185">Reference proteome</keyword>
<dbReference type="InterPro" id="IPR001789">
    <property type="entry name" value="Sig_transdc_resp-reg_receiver"/>
</dbReference>
<dbReference type="InterPro" id="IPR011006">
    <property type="entry name" value="CheY-like_superfamily"/>
</dbReference>
<dbReference type="InterPro" id="IPR050595">
    <property type="entry name" value="Bact_response_regulator"/>
</dbReference>
<protein>
    <submittedName>
        <fullName evidence="4">Response regulator</fullName>
    </submittedName>
</protein>
<reference evidence="4" key="1">
    <citation type="submission" date="2021-03" db="EMBL/GenBank/DDBJ databases">
        <title>Acanthopleuribacteraceae sp. M133.</title>
        <authorList>
            <person name="Wang G."/>
        </authorList>
    </citation>
    <scope>NUCLEOTIDE SEQUENCE</scope>
    <source>
        <strain evidence="4">M133</strain>
    </source>
</reference>
<evidence type="ECO:0000256" key="2">
    <source>
        <dbReference type="PROSITE-ProRule" id="PRU00169"/>
    </source>
</evidence>
<feature type="domain" description="Response regulatory" evidence="3">
    <location>
        <begin position="3"/>
        <end position="122"/>
    </location>
</feature>
<sequence>MNDVLIIDDDPATLELMSLALSRKGYQVRTACNGEEGERQVKCSPPDLVITDIVMPEKEGIYILRVLRDLAPEIKVIAISGATCWGGEHLNYLDVAERLGADRTFAKPFHLPDLLASVGELCAQKTGKT</sequence>